<dbReference type="AlphaFoldDB" id="A0A381ZB18"/>
<dbReference type="Gene3D" id="3.30.300.200">
    <property type="match status" value="1"/>
</dbReference>
<feature type="domain" description="Baseplate wedge protein gp6 C-terminal" evidence="2">
    <location>
        <begin position="389"/>
        <end position="463"/>
    </location>
</feature>
<evidence type="ECO:0000259" key="2">
    <source>
        <dbReference type="Pfam" id="PF21871"/>
    </source>
</evidence>
<name>A0A381ZB18_9ZZZZ</name>
<dbReference type="Pfam" id="PF21379">
    <property type="entry name" value="Gp6-like_1st"/>
    <property type="match status" value="1"/>
</dbReference>
<organism evidence="3">
    <name type="scientific">marine metagenome</name>
    <dbReference type="NCBI Taxonomy" id="408172"/>
    <lineage>
        <taxon>unclassified sequences</taxon>
        <taxon>metagenomes</taxon>
        <taxon>ecological metagenomes</taxon>
    </lineage>
</organism>
<reference evidence="3" key="1">
    <citation type="submission" date="2018-05" db="EMBL/GenBank/DDBJ databases">
        <authorList>
            <person name="Lanie J.A."/>
            <person name="Ng W.-L."/>
            <person name="Kazmierczak K.M."/>
            <person name="Andrzejewski T.M."/>
            <person name="Davidsen T.M."/>
            <person name="Wayne K.J."/>
            <person name="Tettelin H."/>
            <person name="Glass J.I."/>
            <person name="Rusch D."/>
            <person name="Podicherti R."/>
            <person name="Tsui H.-C.T."/>
            <person name="Winkler M.E."/>
        </authorList>
    </citation>
    <scope>NUCLEOTIDE SEQUENCE</scope>
</reference>
<evidence type="ECO:0008006" key="4">
    <source>
        <dbReference type="Google" id="ProtNLM"/>
    </source>
</evidence>
<evidence type="ECO:0000313" key="3">
    <source>
        <dbReference type="EMBL" id="SVA86495.1"/>
    </source>
</evidence>
<accession>A0A381ZB18</accession>
<dbReference type="Pfam" id="PF21871">
    <property type="entry name" value="Gp6_C-III"/>
    <property type="match status" value="1"/>
</dbReference>
<gene>
    <name evidence="3" type="ORF">METZ01_LOCUS139349</name>
</gene>
<feature type="domain" description="Baseplate wedge protein gp6-like N-terminal helical" evidence="1">
    <location>
        <begin position="15"/>
        <end position="87"/>
    </location>
</feature>
<dbReference type="EMBL" id="UINC01020644">
    <property type="protein sequence ID" value="SVA86495.1"/>
    <property type="molecule type" value="Genomic_DNA"/>
</dbReference>
<proteinExistence type="predicted"/>
<protein>
    <recommendedName>
        <fullName evidence="4">Baseplate protein J-like domain-containing protein</fullName>
    </recommendedName>
</protein>
<dbReference type="InterPro" id="IPR054065">
    <property type="entry name" value="Gp6_C-III"/>
</dbReference>
<sequence>MASSEGKLNISELDFAKIKENLTGFLASQTDFVGYNFKGSSFDVLLDIMAYNTHYNSYYANMVANEMFLDSASLRNSVVARAKHLGYRPRSAQGSLASVTLTITPTDTPASISIPKNTQFQGEVEGISYIWCTSNSHSVNINANGVYTVDSVALNQGIPSTFRYTANTGDPDQKFILPNANTDISTLAVSVQLSASDTETTVYTEATDITTVNSSSRVYFIDEIEDGKYEIQFGDGILGKTLANGNIVILSSLTCDAEETNGAKSFSVVSDIGGYSNVKIETIGFASGGAVAADIEEIKFNAPKNFDAQNRCVTIHDYVAIVKRDYGDAQAVVAWGGEDADPPIYGKVYVAIKPTSGSVLSESSKKYVQNEILAKRNIVGITPEVVDPDYMYLKINSTVKYDSGKTTNSASVLKSTVTTAVTDFGDTNLKNFDKSFRYSKLIQAIDEAEVSVKSNQTSLQLKRYLYPLLGSSGAYTLPFSNQVYHPSNNFWGAVTSGKFGYYDSANTLWDECRVQDNNGILEVYRTSGEDRIIVNNNVGTMTYLTGKMELKDYKPISVGSETTGNTTQLEFFVTPSSSDVNPLREQIILIESDDITITMLDDAGTGTYVEGTIATTDGTTLSTGY</sequence>
<dbReference type="InterPro" id="IPR049026">
    <property type="entry name" value="Gp6-like_N"/>
</dbReference>
<evidence type="ECO:0000259" key="1">
    <source>
        <dbReference type="Pfam" id="PF21379"/>
    </source>
</evidence>